<evidence type="ECO:0000313" key="1">
    <source>
        <dbReference type="EMBL" id="CAJ1944250.1"/>
    </source>
</evidence>
<keyword evidence="2" id="KW-1185">Reference proteome</keyword>
<protein>
    <submittedName>
        <fullName evidence="1">Uncharacterized protein</fullName>
    </submittedName>
</protein>
<dbReference type="AlphaFoldDB" id="A0AA86SDD0"/>
<organism evidence="1 2">
    <name type="scientific">Sphenostylis stenocarpa</name>
    <dbReference type="NCBI Taxonomy" id="92480"/>
    <lineage>
        <taxon>Eukaryota</taxon>
        <taxon>Viridiplantae</taxon>
        <taxon>Streptophyta</taxon>
        <taxon>Embryophyta</taxon>
        <taxon>Tracheophyta</taxon>
        <taxon>Spermatophyta</taxon>
        <taxon>Magnoliopsida</taxon>
        <taxon>eudicotyledons</taxon>
        <taxon>Gunneridae</taxon>
        <taxon>Pentapetalae</taxon>
        <taxon>rosids</taxon>
        <taxon>fabids</taxon>
        <taxon>Fabales</taxon>
        <taxon>Fabaceae</taxon>
        <taxon>Papilionoideae</taxon>
        <taxon>50 kb inversion clade</taxon>
        <taxon>NPAAA clade</taxon>
        <taxon>indigoferoid/millettioid clade</taxon>
        <taxon>Phaseoleae</taxon>
        <taxon>Sphenostylis</taxon>
    </lineage>
</organism>
<evidence type="ECO:0000313" key="2">
    <source>
        <dbReference type="Proteomes" id="UP001189624"/>
    </source>
</evidence>
<reference evidence="1" key="1">
    <citation type="submission" date="2023-10" db="EMBL/GenBank/DDBJ databases">
        <authorList>
            <person name="Domelevo Entfellner J.-B."/>
        </authorList>
    </citation>
    <scope>NUCLEOTIDE SEQUENCE</scope>
</reference>
<dbReference type="Gramene" id="rna-AYBTSS11_LOCUS11819">
    <property type="protein sequence ID" value="CAJ1944250.1"/>
    <property type="gene ID" value="gene-AYBTSS11_LOCUS11819"/>
</dbReference>
<name>A0AA86SDD0_9FABA</name>
<dbReference type="Proteomes" id="UP001189624">
    <property type="component" value="Chromosome 3"/>
</dbReference>
<proteinExistence type="predicted"/>
<sequence>MEEKNKRRLPRDNLYLYLKMQFKEEVGGVGEGELDRMVQENIYLSELIDRTVHGCKRSPNRVCMLSMDEMMIDQEQQLQLE</sequence>
<gene>
    <name evidence="1" type="ORF">AYBTSS11_LOCUS11819</name>
</gene>
<dbReference type="EMBL" id="OY731400">
    <property type="protein sequence ID" value="CAJ1944250.1"/>
    <property type="molecule type" value="Genomic_DNA"/>
</dbReference>
<accession>A0AA86SDD0</accession>